<proteinExistence type="predicted"/>
<organism evidence="1 2">
    <name type="scientific">Pseudonocardia benzenivorans</name>
    <dbReference type="NCBI Taxonomy" id="228005"/>
    <lineage>
        <taxon>Bacteria</taxon>
        <taxon>Bacillati</taxon>
        <taxon>Actinomycetota</taxon>
        <taxon>Actinomycetes</taxon>
        <taxon>Pseudonocardiales</taxon>
        <taxon>Pseudonocardiaceae</taxon>
        <taxon>Pseudonocardia</taxon>
    </lineage>
</organism>
<accession>A0ABW3VFB8</accession>
<dbReference type="EMBL" id="JBHTMB010000062">
    <property type="protein sequence ID" value="MFD1233456.1"/>
    <property type="molecule type" value="Genomic_DNA"/>
</dbReference>
<feature type="non-terminal residue" evidence="1">
    <location>
        <position position="1"/>
    </location>
</feature>
<dbReference type="Proteomes" id="UP001597182">
    <property type="component" value="Unassembled WGS sequence"/>
</dbReference>
<keyword evidence="2" id="KW-1185">Reference proteome</keyword>
<name>A0ABW3VFB8_9PSEU</name>
<reference evidence="2" key="1">
    <citation type="journal article" date="2019" name="Int. J. Syst. Evol. Microbiol.">
        <title>The Global Catalogue of Microorganisms (GCM) 10K type strain sequencing project: providing services to taxonomists for standard genome sequencing and annotation.</title>
        <authorList>
            <consortium name="The Broad Institute Genomics Platform"/>
            <consortium name="The Broad Institute Genome Sequencing Center for Infectious Disease"/>
            <person name="Wu L."/>
            <person name="Ma J."/>
        </authorList>
    </citation>
    <scope>NUCLEOTIDE SEQUENCE [LARGE SCALE GENOMIC DNA]</scope>
    <source>
        <strain evidence="2">CCUG 49018</strain>
    </source>
</reference>
<gene>
    <name evidence="1" type="ORF">ACFQ34_09200</name>
</gene>
<evidence type="ECO:0000313" key="1">
    <source>
        <dbReference type="EMBL" id="MFD1233456.1"/>
    </source>
</evidence>
<comment type="caution">
    <text evidence="1">The sequence shown here is derived from an EMBL/GenBank/DDBJ whole genome shotgun (WGS) entry which is preliminary data.</text>
</comment>
<evidence type="ECO:0000313" key="2">
    <source>
        <dbReference type="Proteomes" id="UP001597182"/>
    </source>
</evidence>
<sequence length="61" mass="6514">RSPQPGYNANVLDRGTSGGVGVPLGIPAIERELGALLLIGRDRRRAWSRFTVMRAASPLAV</sequence>
<dbReference type="RefSeq" id="WP_379652871.1">
    <property type="nucleotide sequence ID" value="NZ_JBHTMB010000062.1"/>
</dbReference>
<protein>
    <submittedName>
        <fullName evidence="1">Uncharacterized protein</fullName>
    </submittedName>
</protein>